<dbReference type="GO" id="GO:0016459">
    <property type="term" value="C:myosin complex"/>
    <property type="evidence" value="ECO:0007669"/>
    <property type="project" value="InterPro"/>
</dbReference>
<organism evidence="4 5">
    <name type="scientific">Chiloscyllium punctatum</name>
    <name type="common">Brownbanded bambooshark</name>
    <name type="synonym">Hemiscyllium punctatum</name>
    <dbReference type="NCBI Taxonomy" id="137246"/>
    <lineage>
        <taxon>Eukaryota</taxon>
        <taxon>Metazoa</taxon>
        <taxon>Chordata</taxon>
        <taxon>Craniata</taxon>
        <taxon>Vertebrata</taxon>
        <taxon>Chondrichthyes</taxon>
        <taxon>Elasmobranchii</taxon>
        <taxon>Galeomorphii</taxon>
        <taxon>Galeoidea</taxon>
        <taxon>Orectolobiformes</taxon>
        <taxon>Hemiscylliidae</taxon>
        <taxon>Chiloscyllium</taxon>
    </lineage>
</organism>
<dbReference type="AlphaFoldDB" id="A0A401TH93"/>
<dbReference type="InterPro" id="IPR002928">
    <property type="entry name" value="Myosin_tail"/>
</dbReference>
<gene>
    <name evidence="4" type="ORF">chiPu_0026358</name>
</gene>
<dbReference type="SUPFAM" id="SSF90257">
    <property type="entry name" value="Myosin rod fragments"/>
    <property type="match status" value="1"/>
</dbReference>
<feature type="non-terminal residue" evidence="4">
    <location>
        <position position="101"/>
    </location>
</feature>
<evidence type="ECO:0000256" key="2">
    <source>
        <dbReference type="SAM" id="Coils"/>
    </source>
</evidence>
<evidence type="ECO:0000256" key="1">
    <source>
        <dbReference type="ARBA" id="ARBA00023054"/>
    </source>
</evidence>
<evidence type="ECO:0000313" key="5">
    <source>
        <dbReference type="Proteomes" id="UP000287033"/>
    </source>
</evidence>
<keyword evidence="1 2" id="KW-0175">Coiled coil</keyword>
<feature type="coiled-coil region" evidence="2">
    <location>
        <begin position="15"/>
        <end position="67"/>
    </location>
</feature>
<sequence>IDEEVSQRNSSLKVIRELQTQIGELQEDLEAERNIRTKADKQRRDLSEELEALKTELEDTLDTTAAQQELRTKREQEVTDLKWALDEDRKAHEAQIHEMRQ</sequence>
<feature type="domain" description="Myosin tail" evidence="3">
    <location>
        <begin position="1"/>
        <end position="101"/>
    </location>
</feature>
<keyword evidence="5" id="KW-1185">Reference proteome</keyword>
<accession>A0A401TH93</accession>
<dbReference type="OrthoDB" id="10254995at2759"/>
<dbReference type="EMBL" id="BEZZ01077608">
    <property type="protein sequence ID" value="GCC42007.1"/>
    <property type="molecule type" value="Genomic_DNA"/>
</dbReference>
<dbReference type="Gene3D" id="1.20.5.340">
    <property type="match status" value="1"/>
</dbReference>
<dbReference type="Pfam" id="PF01576">
    <property type="entry name" value="Myosin_tail_1"/>
    <property type="match status" value="1"/>
</dbReference>
<name>A0A401TH93_CHIPU</name>
<reference evidence="4 5" key="1">
    <citation type="journal article" date="2018" name="Nat. Ecol. Evol.">
        <title>Shark genomes provide insights into elasmobranch evolution and the origin of vertebrates.</title>
        <authorList>
            <person name="Hara Y"/>
            <person name="Yamaguchi K"/>
            <person name="Onimaru K"/>
            <person name="Kadota M"/>
            <person name="Koyanagi M"/>
            <person name="Keeley SD"/>
            <person name="Tatsumi K"/>
            <person name="Tanaka K"/>
            <person name="Motone F"/>
            <person name="Kageyama Y"/>
            <person name="Nozu R"/>
            <person name="Adachi N"/>
            <person name="Nishimura O"/>
            <person name="Nakagawa R"/>
            <person name="Tanegashima C"/>
            <person name="Kiyatake I"/>
            <person name="Matsumoto R"/>
            <person name="Murakumo K"/>
            <person name="Nishida K"/>
            <person name="Terakita A"/>
            <person name="Kuratani S"/>
            <person name="Sato K"/>
            <person name="Hyodo S Kuraku.S."/>
        </authorList>
    </citation>
    <scope>NUCLEOTIDE SEQUENCE [LARGE SCALE GENOMIC DNA]</scope>
</reference>
<protein>
    <recommendedName>
        <fullName evidence="3">Myosin tail domain-containing protein</fullName>
    </recommendedName>
</protein>
<proteinExistence type="predicted"/>
<evidence type="ECO:0000259" key="3">
    <source>
        <dbReference type="Pfam" id="PF01576"/>
    </source>
</evidence>
<dbReference type="STRING" id="137246.A0A401TH93"/>
<dbReference type="Proteomes" id="UP000287033">
    <property type="component" value="Unassembled WGS sequence"/>
</dbReference>
<feature type="non-terminal residue" evidence="4">
    <location>
        <position position="1"/>
    </location>
</feature>
<evidence type="ECO:0000313" key="4">
    <source>
        <dbReference type="EMBL" id="GCC42007.1"/>
    </source>
</evidence>
<comment type="caution">
    <text evidence="4">The sequence shown here is derived from an EMBL/GenBank/DDBJ whole genome shotgun (WGS) entry which is preliminary data.</text>
</comment>